<proteinExistence type="predicted"/>
<sequence length="239" mass="26533">MLNPPSEAPVLQGLWEAVQAGQREVLLSPYLPASYAFLTHVLLCTPFLALDALGSVCQRIPELRAARHRDAARVVQARGVPLLAPSCWELCVEVSRVCWFLYTLFFICHVAMHRVPWLYRRIHRHHHRHHLPFALAAQDSSFSGAPVPAATGPEQLLVGRLPPAQRGRLPPAQQLAGGGRTTADTTCRGLCTACCPAWEEPPCHQAHMFCTTSTTPPISPLGPPLRDIRAPERYLRKER</sequence>
<keyword evidence="2" id="KW-1185">Reference proteome</keyword>
<accession>A0ACB9X3W1</accession>
<comment type="caution">
    <text evidence="1">The sequence shown here is derived from an EMBL/GenBank/DDBJ whole genome shotgun (WGS) entry which is preliminary data.</text>
</comment>
<reference evidence="1" key="1">
    <citation type="submission" date="2022-05" db="EMBL/GenBank/DDBJ databases">
        <title>Chromosome-level genome of Chaenocephalus aceratus.</title>
        <authorList>
            <person name="Park H."/>
        </authorList>
    </citation>
    <scope>NUCLEOTIDE SEQUENCE</scope>
    <source>
        <strain evidence="1">KU_202001</strain>
    </source>
</reference>
<protein>
    <submittedName>
        <fullName evidence="1">Uncharacterized protein</fullName>
    </submittedName>
</protein>
<name>A0ACB9X3W1_CHAAC</name>
<gene>
    <name evidence="1" type="ORF">KUCAC02_028594</name>
</gene>
<organism evidence="1 2">
    <name type="scientific">Chaenocephalus aceratus</name>
    <name type="common">Blackfin icefish</name>
    <name type="synonym">Chaenichthys aceratus</name>
    <dbReference type="NCBI Taxonomy" id="36190"/>
    <lineage>
        <taxon>Eukaryota</taxon>
        <taxon>Metazoa</taxon>
        <taxon>Chordata</taxon>
        <taxon>Craniata</taxon>
        <taxon>Vertebrata</taxon>
        <taxon>Euteleostomi</taxon>
        <taxon>Actinopterygii</taxon>
        <taxon>Neopterygii</taxon>
        <taxon>Teleostei</taxon>
        <taxon>Neoteleostei</taxon>
        <taxon>Acanthomorphata</taxon>
        <taxon>Eupercaria</taxon>
        <taxon>Perciformes</taxon>
        <taxon>Notothenioidei</taxon>
        <taxon>Channichthyidae</taxon>
        <taxon>Chaenocephalus</taxon>
    </lineage>
</organism>
<dbReference type="Proteomes" id="UP001057452">
    <property type="component" value="Chromosome 9"/>
</dbReference>
<evidence type="ECO:0000313" key="2">
    <source>
        <dbReference type="Proteomes" id="UP001057452"/>
    </source>
</evidence>
<evidence type="ECO:0000313" key="1">
    <source>
        <dbReference type="EMBL" id="KAI4820622.1"/>
    </source>
</evidence>
<dbReference type="EMBL" id="CM043793">
    <property type="protein sequence ID" value="KAI4820622.1"/>
    <property type="molecule type" value="Genomic_DNA"/>
</dbReference>